<dbReference type="AlphaFoldDB" id="A0A8E0VMS5"/>
<accession>A0A8E0VMS5</accession>
<gene>
    <name evidence="1" type="ORF">FBUS_09235</name>
</gene>
<comment type="caution">
    <text evidence="1">The sequence shown here is derived from an EMBL/GenBank/DDBJ whole genome shotgun (WGS) entry which is preliminary data.</text>
</comment>
<reference evidence="1" key="1">
    <citation type="submission" date="2019-05" db="EMBL/GenBank/DDBJ databases">
        <title>Annotation for the trematode Fasciolopsis buski.</title>
        <authorList>
            <person name="Choi Y.-J."/>
        </authorList>
    </citation>
    <scope>NUCLEOTIDE SEQUENCE</scope>
    <source>
        <strain evidence="1">HT</strain>
        <tissue evidence="1">Whole worm</tissue>
    </source>
</reference>
<evidence type="ECO:0000313" key="2">
    <source>
        <dbReference type="Proteomes" id="UP000728185"/>
    </source>
</evidence>
<dbReference type="Proteomes" id="UP000728185">
    <property type="component" value="Unassembled WGS sequence"/>
</dbReference>
<dbReference type="EMBL" id="LUCM01002342">
    <property type="protein sequence ID" value="KAA0197507.1"/>
    <property type="molecule type" value="Genomic_DNA"/>
</dbReference>
<proteinExistence type="predicted"/>
<organism evidence="1 2">
    <name type="scientific">Fasciolopsis buskii</name>
    <dbReference type="NCBI Taxonomy" id="27845"/>
    <lineage>
        <taxon>Eukaryota</taxon>
        <taxon>Metazoa</taxon>
        <taxon>Spiralia</taxon>
        <taxon>Lophotrochozoa</taxon>
        <taxon>Platyhelminthes</taxon>
        <taxon>Trematoda</taxon>
        <taxon>Digenea</taxon>
        <taxon>Plagiorchiida</taxon>
        <taxon>Echinostomata</taxon>
        <taxon>Echinostomatoidea</taxon>
        <taxon>Fasciolidae</taxon>
        <taxon>Fasciolopsis</taxon>
    </lineage>
</organism>
<dbReference type="OrthoDB" id="6234754at2759"/>
<keyword evidence="2" id="KW-1185">Reference proteome</keyword>
<evidence type="ECO:0000313" key="1">
    <source>
        <dbReference type="EMBL" id="KAA0197507.1"/>
    </source>
</evidence>
<protein>
    <submittedName>
        <fullName evidence="1">Uncharacterized protein</fullName>
    </submittedName>
</protein>
<name>A0A8E0VMS5_9TREM</name>
<sequence>MIVFDRNEKDPDSLVFASAYLMALSGLSPSTSTLAITRALGESKLKLTGHYDIWPICSKVIFFIVSQFYLSNGRNFSGAYDLSFITIMLLPMQSALQELKLAYSPKELRAVIIGNGEGYPQSQMIEDVARIYELAGMYKPTLEEINLDVIPDETRRVSLAGGAATKEDKLKHVKDVASSEAALLSSAAGKLKKDLESKAHDAKDTVTTGLKKLVHGSSPKESVDEEPMSQEVLDSLLALQSNEKPDLPKMLRKIKKRGDILPVLSFCDDPKVRFDDYSLTGITAAGGVPNLHPDLITKPSETKEDRNEIVNEIEHKGSKVDSLFDEFSSRIDKNVVLDNDTYTDVGLAGQKVNVHVPDASSQLNGDVTAGKHGYRITIIRAYSREPSDNTAHVDEVLSKMTEEDRMKYRSHVTIIRAYSRDAYGVQA</sequence>